<dbReference type="SUPFAM" id="SSF48230">
    <property type="entry name" value="Chondroitin AC/alginate lyase"/>
    <property type="match status" value="1"/>
</dbReference>
<keyword evidence="8" id="KW-1185">Reference proteome</keyword>
<dbReference type="Gene3D" id="2.70.98.70">
    <property type="match status" value="1"/>
</dbReference>
<keyword evidence="2" id="KW-0732">Signal</keyword>
<keyword evidence="3" id="KW-0574">Periplasm</keyword>
<dbReference type="Pfam" id="PF07940">
    <property type="entry name" value="Hepar_II_III_C"/>
    <property type="match status" value="1"/>
</dbReference>
<dbReference type="PANTHER" id="PTHR39210:SF1">
    <property type="entry name" value="HEPARIN-SULFATE LYASE"/>
    <property type="match status" value="1"/>
</dbReference>
<evidence type="ECO:0000313" key="8">
    <source>
        <dbReference type="Proteomes" id="UP000279909"/>
    </source>
</evidence>
<name>A0A3M8HHQ7_9BACI</name>
<organism evidence="7 8">
    <name type="scientific">Lysinibacillus halotolerans</name>
    <dbReference type="NCBI Taxonomy" id="1368476"/>
    <lineage>
        <taxon>Bacteria</taxon>
        <taxon>Bacillati</taxon>
        <taxon>Bacillota</taxon>
        <taxon>Bacilli</taxon>
        <taxon>Bacillales</taxon>
        <taxon>Bacillaceae</taxon>
        <taxon>Lysinibacillus</taxon>
    </lineage>
</organism>
<feature type="domain" description="Heparin-sulfate lyase N-terminal" evidence="6">
    <location>
        <begin position="12"/>
        <end position="306"/>
    </location>
</feature>
<dbReference type="GO" id="GO:0016829">
    <property type="term" value="F:lyase activity"/>
    <property type="evidence" value="ECO:0007669"/>
    <property type="project" value="UniProtKB-KW"/>
</dbReference>
<evidence type="ECO:0000256" key="1">
    <source>
        <dbReference type="ARBA" id="ARBA00004418"/>
    </source>
</evidence>
<evidence type="ECO:0000259" key="6">
    <source>
        <dbReference type="Pfam" id="PF16889"/>
    </source>
</evidence>
<gene>
    <name evidence="7" type="ORF">EC501_01230</name>
</gene>
<dbReference type="EMBL" id="RHLQ01000001">
    <property type="protein sequence ID" value="RND01865.1"/>
    <property type="molecule type" value="Genomic_DNA"/>
</dbReference>
<feature type="domain" description="Heparinase II/III-like C-terminal" evidence="5">
    <location>
        <begin position="342"/>
        <end position="505"/>
    </location>
</feature>
<keyword evidence="4" id="KW-0456">Lyase</keyword>
<protein>
    <submittedName>
        <fullName evidence="7">Uncharacterized protein</fullName>
    </submittedName>
</protein>
<evidence type="ECO:0000256" key="2">
    <source>
        <dbReference type="ARBA" id="ARBA00022729"/>
    </source>
</evidence>
<proteinExistence type="predicted"/>
<dbReference type="GO" id="GO:0042597">
    <property type="term" value="C:periplasmic space"/>
    <property type="evidence" value="ECO:0007669"/>
    <property type="project" value="UniProtKB-SubCell"/>
</dbReference>
<dbReference type="PANTHER" id="PTHR39210">
    <property type="entry name" value="HEPARIN-SULFATE LYASE"/>
    <property type="match status" value="1"/>
</dbReference>
<dbReference type="Pfam" id="PF16889">
    <property type="entry name" value="Hepar_II_III_N"/>
    <property type="match status" value="1"/>
</dbReference>
<sequence>MSKEKTLKYLNEYSSDKVKVQNNDEEKVKFNDLNTTQIIKISSFNSTTIENANKILNNQIVVFSSLDVLDFSEGINWDYTHHTNPGTYQLYLQALNCISILLNAYEKSNDLKYLIKAQEIIESWIKYEETNPENTMVWYDHPTAYRAHNLVYFLILAKRHLNINIEKYVSLIERHATFLYKDDHYRKNNHGIMMDRALILLGNSISHPEASRWIEKGIWRLKDTFYSSYSYNGVHLENSPEYHTIVYNLYKSTESFLNKNNLSLGEDVLNILSKSEKYFAYLAKPDLSLPQIGDTGKAKAKIEKRFDSFHDQVAGISVLQSENKKDPKLSTWISFVSGYGTVTHKHNDDLSITLFYNGKDIFMDTGKYGYGNSPIRGYVLSPEAHTTVHLKGKKYKYDLTMDDMKKIYTKSFYTSEKLDIVSGVNGGYDNLSLERTLVFIKPDILIILDRAKSEGLKNIVQTFNLAPHIEIGKEEKNKILLYSENDEIELEQFNTIDSLDIREGSIDPPVAIIAEKFGSVIPTRQLQYNKKMKTGNFLTVVKLGKNAIDSFKKVELDEANNLMKIELRETVLQFYI</sequence>
<dbReference type="InterPro" id="IPR031680">
    <property type="entry name" value="Hepar_II_III_N"/>
</dbReference>
<comment type="subcellular location">
    <subcellularLocation>
        <location evidence="1">Periplasm</location>
    </subcellularLocation>
</comment>
<comment type="caution">
    <text evidence="7">The sequence shown here is derived from an EMBL/GenBank/DDBJ whole genome shotgun (WGS) entry which is preliminary data.</text>
</comment>
<dbReference type="Gene3D" id="1.50.10.100">
    <property type="entry name" value="Chondroitin AC/alginate lyase"/>
    <property type="match status" value="1"/>
</dbReference>
<accession>A0A3M8HHQ7</accession>
<evidence type="ECO:0000313" key="7">
    <source>
        <dbReference type="EMBL" id="RND01865.1"/>
    </source>
</evidence>
<evidence type="ECO:0000256" key="3">
    <source>
        <dbReference type="ARBA" id="ARBA00022764"/>
    </source>
</evidence>
<dbReference type="AlphaFoldDB" id="A0A3M8HHQ7"/>
<dbReference type="InterPro" id="IPR008929">
    <property type="entry name" value="Chondroitin_lyas"/>
</dbReference>
<dbReference type="OrthoDB" id="7335480at2"/>
<evidence type="ECO:0000259" key="5">
    <source>
        <dbReference type="Pfam" id="PF07940"/>
    </source>
</evidence>
<dbReference type="InterPro" id="IPR012480">
    <property type="entry name" value="Hepar_II_III_C"/>
</dbReference>
<dbReference type="Proteomes" id="UP000279909">
    <property type="component" value="Unassembled WGS sequence"/>
</dbReference>
<evidence type="ECO:0000256" key="4">
    <source>
        <dbReference type="ARBA" id="ARBA00023239"/>
    </source>
</evidence>
<reference evidence="7 8" key="1">
    <citation type="journal article" date="2014" name="Int. J. Syst. Evol. Microbiol.">
        <title>Lysinibacillus halotolerans sp. nov., isolated from saline-alkaline soil.</title>
        <authorList>
            <person name="Kong D."/>
            <person name="Wang Y."/>
            <person name="Zhao B."/>
            <person name="Li Y."/>
            <person name="Song J."/>
            <person name="Zhai Y."/>
            <person name="Zhang C."/>
            <person name="Wang H."/>
            <person name="Chen X."/>
            <person name="Zhao B."/>
            <person name="Ruan Z."/>
        </authorList>
    </citation>
    <scope>NUCLEOTIDE SEQUENCE [LARGE SCALE GENOMIC DNA]</scope>
    <source>
        <strain evidence="7 8">MCCC 1A12703</strain>
    </source>
</reference>